<evidence type="ECO:0000259" key="4">
    <source>
        <dbReference type="Pfam" id="PF13439"/>
    </source>
</evidence>
<accession>A0A4R5DNV2</accession>
<sequence length="886" mass="97267">MSTSDAQPDHRVHVVMMVGNDVSADSRVKKEALALVDGGARVTVLGVAFDGVRSFERLGDALIVRLPVNFLMRDERNRRRRMRRAWRPPLVGYRTRAEHLSRAARVRARLGEVKADSGWAIAHRGGGAGDVTYRFGVVARKVRYLLWKAVGRGVRVRAGVGHRVGDGLKLGWKGWDFVGNRITWPARWRTYLPEADDYEATFGKVLDHLAPDAVHAHDMHLIGVAVRAAGRASLRGRSMRVVYDAHEFVAGMARYGPRTPRFVKAWSNHEREYIRRADRVVTVSPALAAALTERYRLDREPTVILNTPMIEVQADEPASLRARAGLSDDTPLVVYSGGLTPARGIGLVIDAMRYLPGVHLAVVCVPSTTGAYVDTLREQAEQAGVNNQVHFVNPVHTSQVVPFLGSADVGVHPLTAGPRNHDVALPNKLFEYIHAGIPMVVTDLPSLGGFVRQWKVGEPFRAGDAADLARQVQAVLADKARYRAATHEPALLEAISWDRQADALRDLYGELLDATLELPAGRSETVAAAAETPAAPSPGAQRPYLVIGPANSAGQAWQWASAVERSLPSVHAESLMADTGDFIFRAHRVVPSEQFRTDLAWMVEFADYVLHHVTHVLFEAGRPILGQARGQLFDTDLPAFELAGIRTGLVFHGSEVRDPRLHREWYRYSPFSDPNEELTGRLQRATQMVQDAIHDFAGPRFVTTPDLLDFVENSTWLPVVVAVDELRTDRPVLERERPIVVHAPSHSALKGSAFVDAAVQELHDRGVVEYRRVQGVPHGELMAIIQDADIVVDQLLLGSYGVAACEAMAAGRVTVGHVADQVRARIPVDLPLLEATPDNLGDVIERLVAERDEAIKAGAAGVDYVQRFHDGRESARVLGGFLGVDA</sequence>
<dbReference type="Pfam" id="PF13439">
    <property type="entry name" value="Glyco_transf_4"/>
    <property type="match status" value="1"/>
</dbReference>
<keyword evidence="2 5" id="KW-0808">Transferase</keyword>
<dbReference type="EMBL" id="SMKZ01000001">
    <property type="protein sequence ID" value="TDE15899.1"/>
    <property type="molecule type" value="Genomic_DNA"/>
</dbReference>
<reference evidence="5 6" key="1">
    <citation type="submission" date="2019-03" db="EMBL/GenBank/DDBJ databases">
        <title>Draft genome sequences of novel Actinobacteria.</title>
        <authorList>
            <person name="Sahin N."/>
            <person name="Ay H."/>
            <person name="Saygin H."/>
        </authorList>
    </citation>
    <scope>NUCLEOTIDE SEQUENCE [LARGE SCALE GENOMIC DNA]</scope>
    <source>
        <strain evidence="5 6">5K138</strain>
    </source>
</reference>
<dbReference type="AlphaFoldDB" id="A0A4R5DNV2"/>
<feature type="domain" description="Glycosyltransferase subfamily 4-like N-terminal" evidence="4">
    <location>
        <begin position="185"/>
        <end position="304"/>
    </location>
</feature>
<dbReference type="PANTHER" id="PTHR12526">
    <property type="entry name" value="GLYCOSYLTRANSFERASE"/>
    <property type="match status" value="1"/>
</dbReference>
<dbReference type="Proteomes" id="UP000294739">
    <property type="component" value="Unassembled WGS sequence"/>
</dbReference>
<evidence type="ECO:0000313" key="5">
    <source>
        <dbReference type="EMBL" id="TDE15899.1"/>
    </source>
</evidence>
<dbReference type="Pfam" id="PF00534">
    <property type="entry name" value="Glycos_transf_1"/>
    <property type="match status" value="1"/>
</dbReference>
<feature type="domain" description="Glycosyl transferase family 1" evidence="3">
    <location>
        <begin position="321"/>
        <end position="483"/>
    </location>
</feature>
<keyword evidence="1" id="KW-0328">Glycosyltransferase</keyword>
<protein>
    <submittedName>
        <fullName evidence="5">Glycosyltransferase</fullName>
    </submittedName>
</protein>
<dbReference type="Gene3D" id="3.40.50.2000">
    <property type="entry name" value="Glycogen Phosphorylase B"/>
    <property type="match status" value="3"/>
</dbReference>
<dbReference type="InterPro" id="IPR001296">
    <property type="entry name" value="Glyco_trans_1"/>
</dbReference>
<dbReference type="SUPFAM" id="SSF53756">
    <property type="entry name" value="UDP-Glycosyltransferase/glycogen phosphorylase"/>
    <property type="match status" value="2"/>
</dbReference>
<gene>
    <name evidence="5" type="ORF">E1269_00985</name>
</gene>
<proteinExistence type="predicted"/>
<evidence type="ECO:0000259" key="3">
    <source>
        <dbReference type="Pfam" id="PF00534"/>
    </source>
</evidence>
<comment type="caution">
    <text evidence="5">The sequence shown here is derived from an EMBL/GenBank/DDBJ whole genome shotgun (WGS) entry which is preliminary data.</text>
</comment>
<evidence type="ECO:0000313" key="6">
    <source>
        <dbReference type="Proteomes" id="UP000294739"/>
    </source>
</evidence>
<dbReference type="GO" id="GO:0016757">
    <property type="term" value="F:glycosyltransferase activity"/>
    <property type="evidence" value="ECO:0007669"/>
    <property type="project" value="UniProtKB-KW"/>
</dbReference>
<evidence type="ECO:0000256" key="1">
    <source>
        <dbReference type="ARBA" id="ARBA00022676"/>
    </source>
</evidence>
<dbReference type="InterPro" id="IPR028098">
    <property type="entry name" value="Glyco_trans_4-like_N"/>
</dbReference>
<dbReference type="InParanoid" id="A0A4R5DNV2"/>
<dbReference type="OrthoDB" id="3335961at2"/>
<evidence type="ECO:0000256" key="2">
    <source>
        <dbReference type="ARBA" id="ARBA00022679"/>
    </source>
</evidence>
<organism evidence="5 6">
    <name type="scientific">Jiangella asiatica</name>
    <dbReference type="NCBI Taxonomy" id="2530372"/>
    <lineage>
        <taxon>Bacteria</taxon>
        <taxon>Bacillati</taxon>
        <taxon>Actinomycetota</taxon>
        <taxon>Actinomycetes</taxon>
        <taxon>Jiangellales</taxon>
        <taxon>Jiangellaceae</taxon>
        <taxon>Jiangella</taxon>
    </lineage>
</organism>
<keyword evidence="6" id="KW-1185">Reference proteome</keyword>
<dbReference type="RefSeq" id="WP_131890057.1">
    <property type="nucleotide sequence ID" value="NZ_SMKZ01000001.1"/>
</dbReference>
<name>A0A4R5DNV2_9ACTN</name>
<dbReference type="CDD" id="cd03801">
    <property type="entry name" value="GT4_PimA-like"/>
    <property type="match status" value="1"/>
</dbReference>